<gene>
    <name evidence="2" type="ORF">H735_12565</name>
</gene>
<dbReference type="PANTHER" id="PTHR20883">
    <property type="entry name" value="PHYTANOYL-COA DIOXYGENASE DOMAIN CONTAINING 1"/>
    <property type="match status" value="1"/>
</dbReference>
<dbReference type="InterPro" id="IPR008775">
    <property type="entry name" value="Phytyl_CoA_dOase-like"/>
</dbReference>
<accession>A0A0C1ZHU8</accession>
<dbReference type="PANTHER" id="PTHR20883:SF48">
    <property type="entry name" value="ECTOINE DIOXYGENASE"/>
    <property type="match status" value="1"/>
</dbReference>
<keyword evidence="2" id="KW-0560">Oxidoreductase</keyword>
<keyword evidence="2" id="KW-0223">Dioxygenase</keyword>
<dbReference type="Pfam" id="PF05721">
    <property type="entry name" value="PhyH"/>
    <property type="match status" value="1"/>
</dbReference>
<dbReference type="Proteomes" id="UP000031586">
    <property type="component" value="Unassembled WGS sequence"/>
</dbReference>
<evidence type="ECO:0000313" key="2">
    <source>
        <dbReference type="EMBL" id="KIF52736.1"/>
    </source>
</evidence>
<dbReference type="EMBL" id="JPRD01000019">
    <property type="protein sequence ID" value="KIF52736.1"/>
    <property type="molecule type" value="Genomic_DNA"/>
</dbReference>
<evidence type="ECO:0000256" key="1">
    <source>
        <dbReference type="ARBA" id="ARBA00001954"/>
    </source>
</evidence>
<dbReference type="RefSeq" id="WP_020197963.1">
    <property type="nucleotide sequence ID" value="NZ_BAOH01000172.1"/>
</dbReference>
<dbReference type="SUPFAM" id="SSF51197">
    <property type="entry name" value="Clavaminate synthase-like"/>
    <property type="match status" value="1"/>
</dbReference>
<proteinExistence type="predicted"/>
<organism evidence="2 3">
    <name type="scientific">Vibrio owensii CAIM 1854 = LMG 25443</name>
    <dbReference type="NCBI Taxonomy" id="1229493"/>
    <lineage>
        <taxon>Bacteria</taxon>
        <taxon>Pseudomonadati</taxon>
        <taxon>Pseudomonadota</taxon>
        <taxon>Gammaproteobacteria</taxon>
        <taxon>Vibrionales</taxon>
        <taxon>Vibrionaceae</taxon>
        <taxon>Vibrio</taxon>
    </lineage>
</organism>
<evidence type="ECO:0000313" key="3">
    <source>
        <dbReference type="Proteomes" id="UP000031586"/>
    </source>
</evidence>
<reference evidence="2 3" key="1">
    <citation type="submission" date="2014-07" db="EMBL/GenBank/DDBJ databases">
        <title>Unique and conserved regions in Vibrio harveyi and related species in comparison with the shrimp pathogen Vibrio harveyi CAIM 1792.</title>
        <authorList>
            <person name="Espinoza-Valles I."/>
            <person name="Vora G."/>
            <person name="Leekitcharoenphon P."/>
            <person name="Ussery D."/>
            <person name="Hoj L."/>
            <person name="Gomez-Gil B."/>
        </authorList>
    </citation>
    <scope>NUCLEOTIDE SEQUENCE [LARGE SCALE GENOMIC DNA]</scope>
    <source>
        <strain evidence="3">CAIM 1854 / LMG 25443</strain>
    </source>
</reference>
<name>A0A0C1ZHU8_9VIBR</name>
<dbReference type="GO" id="GO:0005506">
    <property type="term" value="F:iron ion binding"/>
    <property type="evidence" value="ECO:0007669"/>
    <property type="project" value="UniProtKB-ARBA"/>
</dbReference>
<comment type="caution">
    <text evidence="2">The sequence shown here is derived from an EMBL/GenBank/DDBJ whole genome shotgun (WGS) entry which is preliminary data.</text>
</comment>
<dbReference type="Gene3D" id="2.60.120.620">
    <property type="entry name" value="q2cbj1_9rhob like domain"/>
    <property type="match status" value="1"/>
</dbReference>
<comment type="cofactor">
    <cofactor evidence="1">
        <name>Fe(2+)</name>
        <dbReference type="ChEBI" id="CHEBI:29033"/>
    </cofactor>
</comment>
<dbReference type="PATRIC" id="fig|1229493.5.peg.1617"/>
<protein>
    <submittedName>
        <fullName evidence="2">Phytanoyl-CoA dioxygenase</fullName>
    </submittedName>
</protein>
<dbReference type="GO" id="GO:0016706">
    <property type="term" value="F:2-oxoglutarate-dependent dioxygenase activity"/>
    <property type="evidence" value="ECO:0007669"/>
    <property type="project" value="UniProtKB-ARBA"/>
</dbReference>
<sequence length="265" mass="29942">MMKISNSDIDSYNDNGYLVKDSVFSEKEIDEIYREINKISADESLPGRVLESDGASVRSLNGPHLSSDYFAQLGGKKLLVDAAKRLLGEEDIYIHQYKINTKKAFSGEKWEWHSDYWFWNKEDGMPSANSLTVGILLDDMTAFNGPLMVIPGTHVDELTDDLHQNPYNGLTGGENWEITTSSKLKYQLSTEYLKDRVEKSSIVPLEARKGSVIIFHSNILHASSYNISPWDRGILLVSYNPVSNMLNDVKEPRPEFMATRNVAVL</sequence>
<dbReference type="AlphaFoldDB" id="A0A0C1ZHU8"/>